<evidence type="ECO:0000256" key="1">
    <source>
        <dbReference type="ARBA" id="ARBA00000451"/>
    </source>
</evidence>
<evidence type="ECO:0000256" key="4">
    <source>
        <dbReference type="ARBA" id="ARBA00022829"/>
    </source>
</evidence>
<dbReference type="GO" id="GO:0098813">
    <property type="term" value="P:nuclear chromosome segregation"/>
    <property type="evidence" value="ECO:0007669"/>
    <property type="project" value="UniProtKB-ARBA"/>
</dbReference>
<evidence type="ECO:0000256" key="2">
    <source>
        <dbReference type="ARBA" id="ARBA00012489"/>
    </source>
</evidence>
<protein>
    <recommendedName>
        <fullName evidence="2">separase</fullName>
        <ecNumber evidence="2">3.4.22.49</ecNumber>
    </recommendedName>
</protein>
<dbReference type="Pfam" id="PF03568">
    <property type="entry name" value="Separin_C"/>
    <property type="match status" value="2"/>
</dbReference>
<dbReference type="GO" id="GO:0000280">
    <property type="term" value="P:nuclear division"/>
    <property type="evidence" value="ECO:0007669"/>
    <property type="project" value="UniProtKB-ARBA"/>
</dbReference>
<comment type="catalytic activity">
    <reaction evidence="1">
        <text>All bonds known to be hydrolyzed by this endopeptidase have arginine in P1 and an acidic residue in P4. P6 is often occupied by an acidic residue or by a hydroxy-amino-acid residue, the phosphorylation of which enhances cleavage.</text>
        <dbReference type="EC" id="3.4.22.49"/>
    </reaction>
</comment>
<dbReference type="Proteomes" id="UP000288805">
    <property type="component" value="Unassembled WGS sequence"/>
</dbReference>
<evidence type="ECO:0000313" key="6">
    <source>
        <dbReference type="EMBL" id="RVW72165.1"/>
    </source>
</evidence>
<dbReference type="GO" id="GO:0006508">
    <property type="term" value="P:proteolysis"/>
    <property type="evidence" value="ECO:0007669"/>
    <property type="project" value="InterPro"/>
</dbReference>
<accession>A0A438GIZ6</accession>
<evidence type="ECO:0000259" key="5">
    <source>
        <dbReference type="PROSITE" id="PS51700"/>
    </source>
</evidence>
<name>A0A438GIZ6_VITVI</name>
<feature type="domain" description="Peptidase C50" evidence="5">
    <location>
        <begin position="229"/>
        <end position="338"/>
    </location>
</feature>
<dbReference type="PROSITE" id="PS51700">
    <property type="entry name" value="SEPARIN"/>
    <property type="match status" value="1"/>
</dbReference>
<comment type="caution">
    <text evidence="6">The sequence shown here is derived from an EMBL/GenBank/DDBJ whole genome shotgun (WGS) entry which is preliminary data.</text>
</comment>
<dbReference type="EMBL" id="QGNW01000421">
    <property type="protein sequence ID" value="RVW72165.1"/>
    <property type="molecule type" value="Genomic_DNA"/>
</dbReference>
<dbReference type="PANTHER" id="PTHR12792:SF0">
    <property type="entry name" value="SEPARIN"/>
    <property type="match status" value="1"/>
</dbReference>
<gene>
    <name evidence="6" type="primary">ESP1_2</name>
    <name evidence="6" type="ORF">CK203_061818</name>
</gene>
<keyword evidence="3" id="KW-0378">Hydrolase</keyword>
<dbReference type="PANTHER" id="PTHR12792">
    <property type="entry name" value="EXTRA SPINDLE POLES 1-RELATED"/>
    <property type="match status" value="1"/>
</dbReference>
<sequence>MFVLPNQLCTLDASHALRLAPESLQGLEEFVMKFFEDLPYTTVICISLLGEVSDDDASSESGIHYEHKDLDKQWHCPWGSTVVDDVAPAFKTILEENYLSSSTFPLDDTKENRLQWWTQRKKLDHRLGKLLRCKVFSNPCDRVEKKSALANQLISGAAEELEEEESVNREPIILVLDCEMLPWENIPVLRTQEVYHMPSIGSISAILDRSHHHQEQAGMNAAAFPLIDPLDAFYLLNPSGDLSSSQAAFEKWFRDQNIEGKAGIAPTVEELAGALKRAQYIPRHEIQKLENCAATLLMGCIANLWEVTDKDIDRFGKAMLDAWLRERSSPSMACAQCRLVPELKSMSITRGKGDAKKKIPRKKVSKACSSVVCEDYCNHRPKIGSFMSQAREACTLPFLIGASPVCVL</sequence>
<dbReference type="InterPro" id="IPR030397">
    <property type="entry name" value="SEPARIN_core_dom"/>
</dbReference>
<dbReference type="GO" id="GO:0005634">
    <property type="term" value="C:nucleus"/>
    <property type="evidence" value="ECO:0007669"/>
    <property type="project" value="InterPro"/>
</dbReference>
<evidence type="ECO:0000256" key="3">
    <source>
        <dbReference type="ARBA" id="ARBA00022801"/>
    </source>
</evidence>
<dbReference type="InterPro" id="IPR005314">
    <property type="entry name" value="Peptidase_C50"/>
</dbReference>
<dbReference type="GO" id="GO:0004197">
    <property type="term" value="F:cysteine-type endopeptidase activity"/>
    <property type="evidence" value="ECO:0007669"/>
    <property type="project" value="InterPro"/>
</dbReference>
<keyword evidence="4" id="KW-0159">Chromosome partition</keyword>
<reference evidence="6 7" key="1">
    <citation type="journal article" date="2018" name="PLoS Genet.">
        <title>Population sequencing reveals clonal diversity and ancestral inbreeding in the grapevine cultivar Chardonnay.</title>
        <authorList>
            <person name="Roach M.J."/>
            <person name="Johnson D.L."/>
            <person name="Bohlmann J."/>
            <person name="van Vuuren H.J."/>
            <person name="Jones S.J."/>
            <person name="Pretorius I.S."/>
            <person name="Schmidt S.A."/>
            <person name="Borneman A.R."/>
        </authorList>
    </citation>
    <scope>NUCLEOTIDE SEQUENCE [LARGE SCALE GENOMIC DNA]</scope>
    <source>
        <strain evidence="7">cv. Chardonnay</strain>
        <tissue evidence="6">Leaf</tissue>
    </source>
</reference>
<organism evidence="6 7">
    <name type="scientific">Vitis vinifera</name>
    <name type="common">Grape</name>
    <dbReference type="NCBI Taxonomy" id="29760"/>
    <lineage>
        <taxon>Eukaryota</taxon>
        <taxon>Viridiplantae</taxon>
        <taxon>Streptophyta</taxon>
        <taxon>Embryophyta</taxon>
        <taxon>Tracheophyta</taxon>
        <taxon>Spermatophyta</taxon>
        <taxon>Magnoliopsida</taxon>
        <taxon>eudicotyledons</taxon>
        <taxon>Gunneridae</taxon>
        <taxon>Pentapetalae</taxon>
        <taxon>rosids</taxon>
        <taxon>Vitales</taxon>
        <taxon>Vitaceae</taxon>
        <taxon>Viteae</taxon>
        <taxon>Vitis</taxon>
    </lineage>
</organism>
<dbReference type="AlphaFoldDB" id="A0A438GIZ6"/>
<evidence type="ECO:0000313" key="7">
    <source>
        <dbReference type="Proteomes" id="UP000288805"/>
    </source>
</evidence>
<dbReference type="EC" id="3.4.22.49" evidence="2"/>
<proteinExistence type="predicted"/>